<protein>
    <submittedName>
        <fullName evidence="2">Uncharacterized protein</fullName>
    </submittedName>
</protein>
<accession>A0A8A1MHF8</accession>
<dbReference type="VEuPathDB" id="FungiDB:I7I51_01165"/>
<feature type="compositionally biased region" description="Low complexity" evidence="1">
    <location>
        <begin position="82"/>
        <end position="93"/>
    </location>
</feature>
<dbReference type="EMBL" id="CP069114">
    <property type="protein sequence ID" value="QSS64103.1"/>
    <property type="molecule type" value="Genomic_DNA"/>
</dbReference>
<evidence type="ECO:0000256" key="1">
    <source>
        <dbReference type="SAM" id="MobiDB-lite"/>
    </source>
</evidence>
<gene>
    <name evidence="2" type="ORF">I7I51_01165</name>
</gene>
<feature type="region of interest" description="Disordered" evidence="1">
    <location>
        <begin position="70"/>
        <end position="93"/>
    </location>
</feature>
<name>A0A8A1MHF8_AJECA</name>
<evidence type="ECO:0000313" key="3">
    <source>
        <dbReference type="Proteomes" id="UP000663671"/>
    </source>
</evidence>
<sequence length="222" mass="25908">MGDPRNSRMREDAAREKLRKLKQREAEELLERQEGQQQIEQLFQRRHGGRCVNHLIPVKSHMQTTLNALWPSTPPKQLPLDTSASTPTSTPTSGSRFYLASQCFRFSSAFHISSLSSSNSGSTNTKNSRLPWGRYLWLLSTRHRVIRNVTVPWARVRPSIWVQRWCKLFFAYEGTGVARYRFRKHVSYQWRVGFMGVNFDIVGSHPQKCQYLHAVEIIFQVW</sequence>
<evidence type="ECO:0000313" key="2">
    <source>
        <dbReference type="EMBL" id="QSS64103.1"/>
    </source>
</evidence>
<organism evidence="2 3">
    <name type="scientific">Ajellomyces capsulatus</name>
    <name type="common">Darling's disease fungus</name>
    <name type="synonym">Histoplasma capsulatum</name>
    <dbReference type="NCBI Taxonomy" id="5037"/>
    <lineage>
        <taxon>Eukaryota</taxon>
        <taxon>Fungi</taxon>
        <taxon>Dikarya</taxon>
        <taxon>Ascomycota</taxon>
        <taxon>Pezizomycotina</taxon>
        <taxon>Eurotiomycetes</taxon>
        <taxon>Eurotiomycetidae</taxon>
        <taxon>Onygenales</taxon>
        <taxon>Ajellomycetaceae</taxon>
        <taxon>Histoplasma</taxon>
    </lineage>
</organism>
<reference evidence="2" key="1">
    <citation type="submission" date="2021-01" db="EMBL/GenBank/DDBJ databases">
        <title>Chromosome-level genome assembly of a human fungal pathogen reveals clustering of transcriptionally co-regulated genes.</title>
        <authorList>
            <person name="Voorhies M."/>
            <person name="Cohen S."/>
            <person name="Shea T.P."/>
            <person name="Petrus S."/>
            <person name="Munoz J.F."/>
            <person name="Poplawski S."/>
            <person name="Goldman W.E."/>
            <person name="Michael T."/>
            <person name="Cuomo C.A."/>
            <person name="Sil A."/>
            <person name="Beyhan S."/>
        </authorList>
    </citation>
    <scope>NUCLEOTIDE SEQUENCE</scope>
    <source>
        <strain evidence="2">WU24</strain>
    </source>
</reference>
<proteinExistence type="predicted"/>
<dbReference type="AlphaFoldDB" id="A0A8A1MHF8"/>
<dbReference type="Proteomes" id="UP000663671">
    <property type="component" value="Chromosome 1"/>
</dbReference>